<accession>A0A516IQM1</accession>
<gene>
    <name evidence="2" type="ORF">FMM02_04075</name>
</gene>
<dbReference type="OrthoDB" id="7359449at2"/>
<comment type="cofactor">
    <cofactor evidence="1">
        <name>Fe(2+)</name>
        <dbReference type="ChEBI" id="CHEBI:29033"/>
    </cofactor>
</comment>
<dbReference type="SUPFAM" id="SSF51197">
    <property type="entry name" value="Clavaminate synthase-like"/>
    <property type="match status" value="1"/>
</dbReference>
<keyword evidence="2" id="KW-0560">Oxidoreductase</keyword>
<sequence length="245" mass="26528">MVEDAERRRAMIGGAKVSAAMRSAWEEDGWLLVPRFLELAQIRALSAEANRLAGEPQLFATRGTVPNSAQRSDRLDPVIDLSPAFAALARDPLLVGLVSEVLDGAAQLMKDKFIAKPPGAGGYATHQDAAYWPGLGIEYSRFLTAILFLDDAEVAKGAIECASGHHRGLLTDPDTVADPDEAALGAFTTIEAQAGDLLLLHAMTPHRSGPNRAMASRRTLLFTYGVDRRPDLYAIYKKFQQGLRS</sequence>
<protein>
    <submittedName>
        <fullName evidence="2">Phytanoyl-CoA dioxygenase family protein</fullName>
    </submittedName>
</protein>
<dbReference type="GO" id="GO:0005506">
    <property type="term" value="F:iron ion binding"/>
    <property type="evidence" value="ECO:0007669"/>
    <property type="project" value="UniProtKB-ARBA"/>
</dbReference>
<dbReference type="PANTHER" id="PTHR20883">
    <property type="entry name" value="PHYTANOYL-COA DIOXYGENASE DOMAIN CONTAINING 1"/>
    <property type="match status" value="1"/>
</dbReference>
<dbReference type="InterPro" id="IPR008775">
    <property type="entry name" value="Phytyl_CoA_dOase-like"/>
</dbReference>
<evidence type="ECO:0000313" key="2">
    <source>
        <dbReference type="EMBL" id="QDP19211.1"/>
    </source>
</evidence>
<dbReference type="GO" id="GO:0016706">
    <property type="term" value="F:2-oxoglutarate-dependent dioxygenase activity"/>
    <property type="evidence" value="ECO:0007669"/>
    <property type="project" value="UniProtKB-ARBA"/>
</dbReference>
<evidence type="ECO:0000313" key="3">
    <source>
        <dbReference type="Proteomes" id="UP000321857"/>
    </source>
</evidence>
<proteinExistence type="predicted"/>
<dbReference type="EMBL" id="CP041659">
    <property type="protein sequence ID" value="QDP19211.1"/>
    <property type="molecule type" value="Genomic_DNA"/>
</dbReference>
<dbReference type="KEGG" id="sxa:FMM02_04075"/>
<dbReference type="Proteomes" id="UP000321857">
    <property type="component" value="Chromosome"/>
</dbReference>
<dbReference type="Gene3D" id="2.60.120.620">
    <property type="entry name" value="q2cbj1_9rhob like domain"/>
    <property type="match status" value="1"/>
</dbReference>
<organism evidence="2 3">
    <name type="scientific">Sphingomonas xanthus</name>
    <dbReference type="NCBI Taxonomy" id="2594473"/>
    <lineage>
        <taxon>Bacteria</taxon>
        <taxon>Pseudomonadati</taxon>
        <taxon>Pseudomonadota</taxon>
        <taxon>Alphaproteobacteria</taxon>
        <taxon>Sphingomonadales</taxon>
        <taxon>Sphingomonadaceae</taxon>
        <taxon>Sphingomonas</taxon>
    </lineage>
</organism>
<dbReference type="PANTHER" id="PTHR20883:SF48">
    <property type="entry name" value="ECTOINE DIOXYGENASE"/>
    <property type="match status" value="1"/>
</dbReference>
<dbReference type="AlphaFoldDB" id="A0A516IQM1"/>
<keyword evidence="3" id="KW-1185">Reference proteome</keyword>
<dbReference type="Pfam" id="PF05721">
    <property type="entry name" value="PhyH"/>
    <property type="match status" value="1"/>
</dbReference>
<dbReference type="RefSeq" id="WP_147493665.1">
    <property type="nucleotide sequence ID" value="NZ_CP041659.1"/>
</dbReference>
<name>A0A516IQM1_9SPHN</name>
<reference evidence="2 3" key="1">
    <citation type="submission" date="2019-07" db="EMBL/GenBank/DDBJ databases">
        <title>Sphingomonas AE3 Genome sequencing and assembly.</title>
        <authorList>
            <person name="Kim H."/>
        </authorList>
    </citation>
    <scope>NUCLEOTIDE SEQUENCE [LARGE SCALE GENOMIC DNA]</scope>
    <source>
        <strain evidence="2 3">AE3</strain>
    </source>
</reference>
<keyword evidence="2" id="KW-0223">Dioxygenase</keyword>
<evidence type="ECO:0000256" key="1">
    <source>
        <dbReference type="ARBA" id="ARBA00001954"/>
    </source>
</evidence>